<organism evidence="1">
    <name type="scientific">Pseudomonas phage vB_PaeP_FBPa42</name>
    <dbReference type="NCBI Taxonomy" id="3231240"/>
    <lineage>
        <taxon>Viruses</taxon>
    </lineage>
</organism>
<reference evidence="1" key="1">
    <citation type="submission" date="2024-05" db="EMBL/GenBank/DDBJ databases">
        <title>Defense systems in Pseudomonas aeruginosa.</title>
        <authorList>
            <person name="van den Berg D.F."/>
            <person name="Costa R.A."/>
        </authorList>
    </citation>
    <scope>NUCLEOTIDE SEQUENCE</scope>
</reference>
<evidence type="ECO:0000313" key="1">
    <source>
        <dbReference type="EMBL" id="XCN26741.1"/>
    </source>
</evidence>
<dbReference type="EMBL" id="PP813864">
    <property type="protein sequence ID" value="XCN26741.1"/>
    <property type="molecule type" value="Genomic_DNA"/>
</dbReference>
<name>A0AAU8KWU4_9VIRU</name>
<protein>
    <submittedName>
        <fullName evidence="1">Uncharacterized protein</fullName>
    </submittedName>
</protein>
<proteinExistence type="predicted"/>
<sequence length="104" mass="11184">MRKILVANRDGQKTIEAEHYATFAAYVEGTNYQFVVTRAPGESGSKVTHRKSGYSLGPVESSHVAAANFDQKEAGKLALAAIIAKHGEARVASSLRRIESNPPT</sequence>
<accession>A0AAU8KWU4</accession>